<dbReference type="SUPFAM" id="SSF81343">
    <property type="entry name" value="Fumarate reductase respiratory complex transmembrane subunits"/>
    <property type="match status" value="1"/>
</dbReference>
<protein>
    <submittedName>
        <fullName evidence="3">Succinate dehydrogenase/fumarate reductase, cytochrome b subunit</fullName>
    </submittedName>
</protein>
<feature type="transmembrane region" description="Helical" evidence="2">
    <location>
        <begin position="95"/>
        <end position="116"/>
    </location>
</feature>
<dbReference type="NCBIfam" id="TIGR02046">
    <property type="entry name" value="sdhC_b558_fam"/>
    <property type="match status" value="1"/>
</dbReference>
<keyword evidence="2" id="KW-0472">Membrane</keyword>
<dbReference type="AlphaFoldDB" id="A0A448KGE5"/>
<accession>A0A448KGE5</accession>
<gene>
    <name evidence="3" type="ORF">NCTC11923_02653</name>
</gene>
<feature type="transmembrane region" description="Helical" evidence="2">
    <location>
        <begin position="39"/>
        <end position="61"/>
    </location>
</feature>
<organism evidence="3 4">
    <name type="scientific">Actinomyces slackii</name>
    <dbReference type="NCBI Taxonomy" id="52774"/>
    <lineage>
        <taxon>Bacteria</taxon>
        <taxon>Bacillati</taxon>
        <taxon>Actinomycetota</taxon>
        <taxon>Actinomycetes</taxon>
        <taxon>Actinomycetales</taxon>
        <taxon>Actinomycetaceae</taxon>
        <taxon>Actinomyces</taxon>
    </lineage>
</organism>
<feature type="region of interest" description="Disordered" evidence="1">
    <location>
        <begin position="1"/>
        <end position="32"/>
    </location>
</feature>
<feature type="transmembrane region" description="Helical" evidence="2">
    <location>
        <begin position="198"/>
        <end position="220"/>
    </location>
</feature>
<feature type="transmembrane region" description="Helical" evidence="2">
    <location>
        <begin position="232"/>
        <end position="261"/>
    </location>
</feature>
<keyword evidence="2" id="KW-1133">Transmembrane helix</keyword>
<dbReference type="Gene3D" id="1.20.1300.10">
    <property type="entry name" value="Fumarate reductase/succinate dehydrogenase, transmembrane subunit"/>
    <property type="match status" value="1"/>
</dbReference>
<dbReference type="GO" id="GO:0016020">
    <property type="term" value="C:membrane"/>
    <property type="evidence" value="ECO:0007669"/>
    <property type="project" value="InterPro"/>
</dbReference>
<dbReference type="Proteomes" id="UP000276899">
    <property type="component" value="Chromosome"/>
</dbReference>
<dbReference type="InterPro" id="IPR034804">
    <property type="entry name" value="SQR/QFR_C/D"/>
</dbReference>
<dbReference type="STRING" id="1278298.GCA_000428685_01955"/>
<keyword evidence="4" id="KW-1185">Reference proteome</keyword>
<feature type="transmembrane region" description="Helical" evidence="2">
    <location>
        <begin position="136"/>
        <end position="157"/>
    </location>
</feature>
<reference evidence="3 4" key="1">
    <citation type="submission" date="2018-12" db="EMBL/GenBank/DDBJ databases">
        <authorList>
            <consortium name="Pathogen Informatics"/>
        </authorList>
    </citation>
    <scope>NUCLEOTIDE SEQUENCE [LARGE SCALE GENOMIC DNA]</scope>
    <source>
        <strain evidence="3 4">NCTC11923</strain>
    </source>
</reference>
<evidence type="ECO:0000313" key="4">
    <source>
        <dbReference type="Proteomes" id="UP000276899"/>
    </source>
</evidence>
<name>A0A448KGE5_9ACTO</name>
<evidence type="ECO:0000256" key="2">
    <source>
        <dbReference type="SAM" id="Phobius"/>
    </source>
</evidence>
<sequence>MSRTSGHSQALPMGDSLPARRPNRGGDAPSRALPRLPHVALKTIMAVSGTVMGLFVLVHMIGNLKIFQGEEAYNAYAAMLRDFGYPILPHEGLLWALRAILSACLLAHTAAGLALWRRARRARGAHRRRGLRPLSFAARTMVLSGAIIGAFIVVHLLDLTIGALVAPEGFLHPTGHGAQAQAHAYANVVASLSRPWMALFYTSVMAVVGAHLAQGLWSALHDLGGTAPRLRRIWLALALAVALAIALGNGALPLLILAGVIA</sequence>
<keyword evidence="2" id="KW-0812">Transmembrane</keyword>
<dbReference type="RefSeq" id="WP_084500724.1">
    <property type="nucleotide sequence ID" value="NZ_CBCRWE010000030.1"/>
</dbReference>
<dbReference type="EMBL" id="LR134363">
    <property type="protein sequence ID" value="VEG75972.1"/>
    <property type="molecule type" value="Genomic_DNA"/>
</dbReference>
<evidence type="ECO:0000256" key="1">
    <source>
        <dbReference type="SAM" id="MobiDB-lite"/>
    </source>
</evidence>
<evidence type="ECO:0000313" key="3">
    <source>
        <dbReference type="EMBL" id="VEG75972.1"/>
    </source>
</evidence>
<dbReference type="KEGG" id="asla:NCTC11923_02653"/>
<proteinExistence type="predicted"/>
<dbReference type="CDD" id="cd03498">
    <property type="entry name" value="SQR_TypeB_2_TM"/>
    <property type="match status" value="1"/>
</dbReference>
<dbReference type="InterPro" id="IPR011138">
    <property type="entry name" value="Cytochrome_b-558"/>
</dbReference>